<dbReference type="EMBL" id="ML743593">
    <property type="protein sequence ID" value="KAE8135469.1"/>
    <property type="molecule type" value="Genomic_DNA"/>
</dbReference>
<dbReference type="AlphaFoldDB" id="A0A5N6SNM1"/>
<feature type="compositionally biased region" description="Basic and acidic residues" evidence="1">
    <location>
        <begin position="27"/>
        <end position="37"/>
    </location>
</feature>
<evidence type="ECO:0000313" key="2">
    <source>
        <dbReference type="EMBL" id="KAE8135469.1"/>
    </source>
</evidence>
<feature type="region of interest" description="Disordered" evidence="1">
    <location>
        <begin position="1"/>
        <end position="94"/>
    </location>
</feature>
<dbReference type="OrthoDB" id="4156714at2759"/>
<sequence length="445" mass="50541">MDQALGGRKSDKLTDTPPTPPKLPQQVHHEQPKHNKESFAPQGDEPISVVHPGLSIHQGDAKHDQELCQTDSKAEQLPTQSGQRCQESEEQDKTLEDELDKLRKVVEKQKNKYKKYQEQREQGIQELKKKLALLTDQNRQLESLMVARQGSALQAMVSNKGWAPMEDRLIHDELSKLAGYIRSWAKRHSAASPTALQGIPGEDKDMIMKGLGQYCSEHDWDSLVQKIPIPSGKVQAILLQALLSKVVFETLFADCFFTFTRIEDDNTTPERDEMVKVYSAMRQVDEAAAHAWRSQTLRILSTAADPNAISFLQERIERLSRELATKFLTSLPSHLFSQAGRAEDIRKREQELQSLFNGAAQLALSLWTQRPFMVCWTEHHNFAINHPEMSAHRLHHLDEDDTRLDGKKVLLFLQPGILAYGTADGQNYNQRKVWARATVLMDEGS</sequence>
<reference evidence="2 3" key="1">
    <citation type="submission" date="2019-04" db="EMBL/GenBank/DDBJ databases">
        <title>Friends and foes A comparative genomics study of 23 Aspergillus species from section Flavi.</title>
        <authorList>
            <consortium name="DOE Joint Genome Institute"/>
            <person name="Kjaerbolling I."/>
            <person name="Vesth T."/>
            <person name="Frisvad J.C."/>
            <person name="Nybo J.L."/>
            <person name="Theobald S."/>
            <person name="Kildgaard S."/>
            <person name="Isbrandt T."/>
            <person name="Kuo A."/>
            <person name="Sato A."/>
            <person name="Lyhne E.K."/>
            <person name="Kogle M.E."/>
            <person name="Wiebenga A."/>
            <person name="Kun R.S."/>
            <person name="Lubbers R.J."/>
            <person name="Makela M.R."/>
            <person name="Barry K."/>
            <person name="Chovatia M."/>
            <person name="Clum A."/>
            <person name="Daum C."/>
            <person name="Haridas S."/>
            <person name="He G."/>
            <person name="LaButti K."/>
            <person name="Lipzen A."/>
            <person name="Mondo S."/>
            <person name="Riley R."/>
            <person name="Salamov A."/>
            <person name="Simmons B.A."/>
            <person name="Magnuson J.K."/>
            <person name="Henrissat B."/>
            <person name="Mortensen U.H."/>
            <person name="Larsen T.O."/>
            <person name="Devries R.P."/>
            <person name="Grigoriev I.V."/>
            <person name="Machida M."/>
            <person name="Baker S.E."/>
            <person name="Andersen M.R."/>
        </authorList>
    </citation>
    <scope>NUCLEOTIDE SEQUENCE [LARGE SCALE GENOMIC DNA]</scope>
    <source>
        <strain evidence="2 3">CBS 117625</strain>
    </source>
</reference>
<dbReference type="Proteomes" id="UP000325672">
    <property type="component" value="Unassembled WGS sequence"/>
</dbReference>
<accession>A0A5N6SNM1</accession>
<protein>
    <submittedName>
        <fullName evidence="2">Uncharacterized protein</fullName>
    </submittedName>
</protein>
<feature type="compositionally biased region" description="Polar residues" evidence="1">
    <location>
        <begin position="67"/>
        <end position="85"/>
    </location>
</feature>
<dbReference type="GeneID" id="43639329"/>
<dbReference type="RefSeq" id="XP_031911532.1">
    <property type="nucleotide sequence ID" value="XM_032055119.1"/>
</dbReference>
<name>A0A5N6SNM1_ASPPS</name>
<organism evidence="2 3">
    <name type="scientific">Aspergillus pseudotamarii</name>
    <dbReference type="NCBI Taxonomy" id="132259"/>
    <lineage>
        <taxon>Eukaryota</taxon>
        <taxon>Fungi</taxon>
        <taxon>Dikarya</taxon>
        <taxon>Ascomycota</taxon>
        <taxon>Pezizomycotina</taxon>
        <taxon>Eurotiomycetes</taxon>
        <taxon>Eurotiomycetidae</taxon>
        <taxon>Eurotiales</taxon>
        <taxon>Aspergillaceae</taxon>
        <taxon>Aspergillus</taxon>
        <taxon>Aspergillus subgen. Circumdati</taxon>
    </lineage>
</organism>
<proteinExistence type="predicted"/>
<gene>
    <name evidence="2" type="ORF">BDV38DRAFT_252370</name>
</gene>
<keyword evidence="3" id="KW-1185">Reference proteome</keyword>
<evidence type="ECO:0000313" key="3">
    <source>
        <dbReference type="Proteomes" id="UP000325672"/>
    </source>
</evidence>
<evidence type="ECO:0000256" key="1">
    <source>
        <dbReference type="SAM" id="MobiDB-lite"/>
    </source>
</evidence>